<dbReference type="EMBL" id="CM046505">
    <property type="protein sequence ID" value="KAI8674503.1"/>
    <property type="molecule type" value="Genomic_DNA"/>
</dbReference>
<organism evidence="1 2">
    <name type="scientific">Fusarium keratoplasticum</name>
    <dbReference type="NCBI Taxonomy" id="1328300"/>
    <lineage>
        <taxon>Eukaryota</taxon>
        <taxon>Fungi</taxon>
        <taxon>Dikarya</taxon>
        <taxon>Ascomycota</taxon>
        <taxon>Pezizomycotina</taxon>
        <taxon>Sordariomycetes</taxon>
        <taxon>Hypocreomycetidae</taxon>
        <taxon>Hypocreales</taxon>
        <taxon>Nectriaceae</taxon>
        <taxon>Fusarium</taxon>
        <taxon>Fusarium solani species complex</taxon>
    </lineage>
</organism>
<name>A0ACC0R330_9HYPO</name>
<sequence length="73" mass="8260">MIISYLISKDSNGLWLKMQSFMSRLSAGDLHRPSPVANATTVEINIQTYSQVKPYACQEINTAETTCFVGFWR</sequence>
<comment type="caution">
    <text evidence="1">The sequence shown here is derived from an EMBL/GenBank/DDBJ whole genome shotgun (WGS) entry which is preliminary data.</text>
</comment>
<accession>A0ACC0R330</accession>
<proteinExistence type="predicted"/>
<evidence type="ECO:0000313" key="1">
    <source>
        <dbReference type="EMBL" id="KAI8674503.1"/>
    </source>
</evidence>
<dbReference type="Proteomes" id="UP001065298">
    <property type="component" value="Chromosome 3"/>
</dbReference>
<reference evidence="1" key="1">
    <citation type="submission" date="2022-06" db="EMBL/GenBank/DDBJ databases">
        <title>Fusarium solani species complex genomes reveal bases of compartmentalisation and animal pathogenesis.</title>
        <authorList>
            <person name="Tsai I.J."/>
        </authorList>
    </citation>
    <scope>NUCLEOTIDE SEQUENCE</scope>
    <source>
        <strain evidence="1">Fu6.1</strain>
    </source>
</reference>
<evidence type="ECO:0000313" key="2">
    <source>
        <dbReference type="Proteomes" id="UP001065298"/>
    </source>
</evidence>
<protein>
    <submittedName>
        <fullName evidence="1">Uncharacterized protein</fullName>
    </submittedName>
</protein>
<keyword evidence="2" id="KW-1185">Reference proteome</keyword>
<gene>
    <name evidence="1" type="ORF">NCS57_00348200</name>
</gene>